<organism evidence="2 3">
    <name type="scientific">Mytilus coruscus</name>
    <name type="common">Sea mussel</name>
    <dbReference type="NCBI Taxonomy" id="42192"/>
    <lineage>
        <taxon>Eukaryota</taxon>
        <taxon>Metazoa</taxon>
        <taxon>Spiralia</taxon>
        <taxon>Lophotrochozoa</taxon>
        <taxon>Mollusca</taxon>
        <taxon>Bivalvia</taxon>
        <taxon>Autobranchia</taxon>
        <taxon>Pteriomorphia</taxon>
        <taxon>Mytilida</taxon>
        <taxon>Mytiloidea</taxon>
        <taxon>Mytilidae</taxon>
        <taxon>Mytilinae</taxon>
        <taxon>Mytilus</taxon>
    </lineage>
</organism>
<gene>
    <name evidence="2" type="ORF">MCOR_28726</name>
</gene>
<dbReference type="GO" id="GO:0003677">
    <property type="term" value="F:DNA binding"/>
    <property type="evidence" value="ECO:0007669"/>
    <property type="project" value="UniProtKB-KW"/>
</dbReference>
<protein>
    <submittedName>
        <fullName evidence="2">Uncharacterized protein</fullName>
    </submittedName>
</protein>
<proteinExistence type="predicted"/>
<keyword evidence="3" id="KW-1185">Reference proteome</keyword>
<evidence type="ECO:0000313" key="3">
    <source>
        <dbReference type="Proteomes" id="UP000507470"/>
    </source>
</evidence>
<dbReference type="AlphaFoldDB" id="A0A6J8CFW0"/>
<dbReference type="EMBL" id="CACVKT020005231">
    <property type="protein sequence ID" value="CAC5393914.1"/>
    <property type="molecule type" value="Genomic_DNA"/>
</dbReference>
<reference evidence="2 3" key="1">
    <citation type="submission" date="2020-06" db="EMBL/GenBank/DDBJ databases">
        <authorList>
            <person name="Li R."/>
            <person name="Bekaert M."/>
        </authorList>
    </citation>
    <scope>NUCLEOTIDE SEQUENCE [LARGE SCALE GENOMIC DNA]</scope>
    <source>
        <strain evidence="3">wild</strain>
    </source>
</reference>
<sequence>MIKKEYGNGSMMNQMLYLINGTLMVLLILRQQASKFEDEKKIREAETRALKSIKEKKIRPQPYTARPTPAVEHIATAPPPLPAYNSVVINSPFVPAPHGPWTSVTTVSSMVTGEETAPSTSSQLQLLHPVTSHPNSNDPVTVNDKYLDLYCNKSFNLLLGIEMQNYLLQSIDEILERVLYFSAWQLAQVTDISVASYLVYLTNIGKSTSSIYEAFHAISWAHRLAGVENPCKSDLVISVKEGSLRSVGHIVV</sequence>
<dbReference type="OrthoDB" id="10066651at2759"/>
<dbReference type="SUPFAM" id="SSF47823">
    <property type="entry name" value="lambda integrase-like, N-terminal domain"/>
    <property type="match status" value="1"/>
</dbReference>
<evidence type="ECO:0000256" key="1">
    <source>
        <dbReference type="ARBA" id="ARBA00023125"/>
    </source>
</evidence>
<dbReference type="Gene3D" id="1.10.150.130">
    <property type="match status" value="1"/>
</dbReference>
<dbReference type="InterPro" id="IPR010998">
    <property type="entry name" value="Integrase_recombinase_N"/>
</dbReference>
<dbReference type="Proteomes" id="UP000507470">
    <property type="component" value="Unassembled WGS sequence"/>
</dbReference>
<keyword evidence="1" id="KW-0238">DNA-binding</keyword>
<accession>A0A6J8CFW0</accession>
<name>A0A6J8CFW0_MYTCO</name>
<evidence type="ECO:0000313" key="2">
    <source>
        <dbReference type="EMBL" id="CAC5393914.1"/>
    </source>
</evidence>